<dbReference type="SFLD" id="SFLDG01384">
    <property type="entry name" value="thioether_bond_formation_requi"/>
    <property type="match status" value="1"/>
</dbReference>
<dbReference type="GO" id="GO:0046872">
    <property type="term" value="F:metal ion binding"/>
    <property type="evidence" value="ECO:0007669"/>
    <property type="project" value="UniProtKB-KW"/>
</dbReference>
<dbReference type="Pfam" id="PF04055">
    <property type="entry name" value="Radical_SAM"/>
    <property type="match status" value="1"/>
</dbReference>
<dbReference type="SFLD" id="SFLDS00029">
    <property type="entry name" value="Radical_SAM"/>
    <property type="match status" value="1"/>
</dbReference>
<dbReference type="PANTHER" id="PTHR43273">
    <property type="entry name" value="ANAEROBIC SULFATASE-MATURATING ENZYME HOMOLOG ASLB-RELATED"/>
    <property type="match status" value="1"/>
</dbReference>
<evidence type="ECO:0000313" key="8">
    <source>
        <dbReference type="Proteomes" id="UP000285604"/>
    </source>
</evidence>
<dbReference type="Proteomes" id="UP000285604">
    <property type="component" value="Unassembled WGS sequence"/>
</dbReference>
<dbReference type="InterPro" id="IPR013785">
    <property type="entry name" value="Aldolase_TIM"/>
</dbReference>
<dbReference type="AlphaFoldDB" id="A0AA92UQD5"/>
<dbReference type="InterPro" id="IPR007197">
    <property type="entry name" value="rSAM"/>
</dbReference>
<evidence type="ECO:0000259" key="6">
    <source>
        <dbReference type="Pfam" id="PF04055"/>
    </source>
</evidence>
<dbReference type="CDD" id="cd01335">
    <property type="entry name" value="Radical_SAM"/>
    <property type="match status" value="1"/>
</dbReference>
<feature type="domain" description="Radical SAM core" evidence="6">
    <location>
        <begin position="94"/>
        <end position="242"/>
    </location>
</feature>
<evidence type="ECO:0000256" key="2">
    <source>
        <dbReference type="ARBA" id="ARBA00022691"/>
    </source>
</evidence>
<protein>
    <submittedName>
        <fullName evidence="7">Radical SAM protein</fullName>
    </submittedName>
</protein>
<evidence type="ECO:0000256" key="3">
    <source>
        <dbReference type="ARBA" id="ARBA00022723"/>
    </source>
</evidence>
<comment type="caution">
    <text evidence="7">The sequence shown here is derived from an EMBL/GenBank/DDBJ whole genome shotgun (WGS) entry which is preliminary data.</text>
</comment>
<dbReference type="SUPFAM" id="SSF102114">
    <property type="entry name" value="Radical SAM enzymes"/>
    <property type="match status" value="1"/>
</dbReference>
<evidence type="ECO:0000256" key="1">
    <source>
        <dbReference type="ARBA" id="ARBA00001966"/>
    </source>
</evidence>
<evidence type="ECO:0000256" key="5">
    <source>
        <dbReference type="ARBA" id="ARBA00023014"/>
    </source>
</evidence>
<dbReference type="GO" id="GO:0016491">
    <property type="term" value="F:oxidoreductase activity"/>
    <property type="evidence" value="ECO:0007669"/>
    <property type="project" value="InterPro"/>
</dbReference>
<reference evidence="7 8" key="1">
    <citation type="submission" date="2018-08" db="EMBL/GenBank/DDBJ databases">
        <title>A genome reference for cultivated species of the human gut microbiota.</title>
        <authorList>
            <person name="Zou Y."/>
            <person name="Xue W."/>
            <person name="Luo G."/>
        </authorList>
    </citation>
    <scope>NUCLEOTIDE SEQUENCE [LARGE SCALE GENOMIC DNA]</scope>
    <source>
        <strain evidence="7 8">OF03-3</strain>
    </source>
</reference>
<gene>
    <name evidence="7" type="ORF">DXA63_01580</name>
</gene>
<dbReference type="PANTHER" id="PTHR43273:SF8">
    <property type="entry name" value="RADICAL SAM DOMAIN PROTEIN"/>
    <property type="match status" value="1"/>
</dbReference>
<dbReference type="EMBL" id="QSCI01000003">
    <property type="protein sequence ID" value="RGX98196.1"/>
    <property type="molecule type" value="Genomic_DNA"/>
</dbReference>
<organism evidence="7 8">
    <name type="scientific">Segatella copri</name>
    <dbReference type="NCBI Taxonomy" id="165179"/>
    <lineage>
        <taxon>Bacteria</taxon>
        <taxon>Pseudomonadati</taxon>
        <taxon>Bacteroidota</taxon>
        <taxon>Bacteroidia</taxon>
        <taxon>Bacteroidales</taxon>
        <taxon>Prevotellaceae</taxon>
        <taxon>Segatella</taxon>
    </lineage>
</organism>
<dbReference type="InterPro" id="IPR058240">
    <property type="entry name" value="rSAM_sf"/>
</dbReference>
<evidence type="ECO:0000256" key="4">
    <source>
        <dbReference type="ARBA" id="ARBA00023004"/>
    </source>
</evidence>
<dbReference type="NCBIfam" id="TIGR04085">
    <property type="entry name" value="rSAM_more_4Fe4S"/>
    <property type="match status" value="1"/>
</dbReference>
<proteinExistence type="predicted"/>
<dbReference type="SFLD" id="SFLDG01386">
    <property type="entry name" value="main_SPASM_domain-containing"/>
    <property type="match status" value="1"/>
</dbReference>
<keyword evidence="5" id="KW-0411">Iron-sulfur</keyword>
<name>A0AA92UQD5_9BACT</name>
<comment type="cofactor">
    <cofactor evidence="1">
        <name>[4Fe-4S] cluster</name>
        <dbReference type="ChEBI" id="CHEBI:49883"/>
    </cofactor>
</comment>
<dbReference type="Gene3D" id="3.20.20.70">
    <property type="entry name" value="Aldolase class I"/>
    <property type="match status" value="1"/>
</dbReference>
<keyword evidence="2" id="KW-0949">S-adenosyl-L-methionine</keyword>
<dbReference type="SFLD" id="SFLDG01067">
    <property type="entry name" value="SPASM/twitch_domain_containing"/>
    <property type="match status" value="1"/>
</dbReference>
<sequence length="445" mass="51923">MIKFKHMKKLTTSDYKLLEVEGQKYVFLTGSQEIMEITNPLLTAYFNPTCESEAKGTNEEMFEELTSVLIAKRDAVHIREDPDRNPRQVMLTLNTTHRCNMACSYCFAFTKHQQAKPMPVNIAEKAIRNLLRDFPETEQYMFYFFGGEPLLCKDFIRDAVSIVEQTFQDYPSKKYGFLLNTNGVLLDNSELLKFFKEKDFTITVSIDGPKEINDSCRMQNSGEGSFRHIMAGIRALQRYEVKFNLRATISPRTKNLLGIFLFFENIAIPYAYAFTINASEKNKQETEITSLAWGHIEEEYHQVFEFLTKKLLHGETIYNMDFKRKLAIVKQQMVRTYSCEAGRANFFVDEQGDYYACQNMLPYHQNIGNLEDGICSEKEEQFKSQFITDLKDCQQCWARYLCGGGCQTERIFNTTSLDIYCKINRFEWNEAIIAFIRMNRLKDIK</sequence>
<dbReference type="InterPro" id="IPR023867">
    <property type="entry name" value="Sulphatase_maturase_rSAM"/>
</dbReference>
<evidence type="ECO:0000313" key="7">
    <source>
        <dbReference type="EMBL" id="RGX98196.1"/>
    </source>
</evidence>
<dbReference type="SFLD" id="SFLDG01072">
    <property type="entry name" value="dehydrogenase_like"/>
    <property type="match status" value="1"/>
</dbReference>
<dbReference type="GO" id="GO:0051536">
    <property type="term" value="F:iron-sulfur cluster binding"/>
    <property type="evidence" value="ECO:0007669"/>
    <property type="project" value="UniProtKB-KW"/>
</dbReference>
<keyword evidence="3" id="KW-0479">Metal-binding</keyword>
<dbReference type="InterPro" id="IPR023885">
    <property type="entry name" value="4Fe4S-binding_SPASM_dom"/>
</dbReference>
<accession>A0AA92UQD5</accession>
<keyword evidence="4" id="KW-0408">Iron</keyword>